<reference evidence="1 2" key="1">
    <citation type="submission" date="2021-02" db="EMBL/GenBank/DDBJ databases">
        <title>Alicyclobacillus curvatus sp. nov. and Alicyclobacillus mengziensis sp. nov., two acidophilic bacteria isolated from acid mine drainage.</title>
        <authorList>
            <person name="Huang Y."/>
        </authorList>
    </citation>
    <scope>NUCLEOTIDE SEQUENCE [LARGE SCALE GENOMIC DNA]</scope>
    <source>
        <strain evidence="1 2">S30H14</strain>
    </source>
</reference>
<evidence type="ECO:0000313" key="1">
    <source>
        <dbReference type="EMBL" id="QSO48768.1"/>
    </source>
</evidence>
<proteinExistence type="predicted"/>
<evidence type="ECO:0008006" key="3">
    <source>
        <dbReference type="Google" id="ProtNLM"/>
    </source>
</evidence>
<sequence length="347" mass="40768">MSKGKHQTINPPKRPKVKRVATFSQSVSEELPYPIVHYPGFYGAFFAFQRDESSDFTFCSCTNEAIRNYIRFKEQDKSVNVDPTRNYILDSMYFPKLVSEHLMAQGVPSNSSVINHLHFADRLCHECKRATPSLSYCDPMYGGAFKQSYGWYINKQGFEFGVQPIHDRVLRDCCPQEILDLIEYDMTNARQIEMMLYSSPDWSPQTVSKNEIDKQSRRIWRLIENEVRFKFGHKKVGDAWTSETILYQIMCRLFPKERILRHYRGPELAGLELDVYLPDRKLGIEYQGIQHFQPVKHWGGDESLKRTQERDERKRNLCGGNGITLIYFYHNENLSEELVRHRLNLNN</sequence>
<dbReference type="Gene3D" id="3.40.960.10">
    <property type="entry name" value="VSR Endonuclease"/>
    <property type="match status" value="1"/>
</dbReference>
<organism evidence="1 2">
    <name type="scientific">Alicyclobacillus mengziensis</name>
    <dbReference type="NCBI Taxonomy" id="2931921"/>
    <lineage>
        <taxon>Bacteria</taxon>
        <taxon>Bacillati</taxon>
        <taxon>Bacillota</taxon>
        <taxon>Bacilli</taxon>
        <taxon>Bacillales</taxon>
        <taxon>Alicyclobacillaceae</taxon>
        <taxon>Alicyclobacillus</taxon>
    </lineage>
</organism>
<keyword evidence="2" id="KW-1185">Reference proteome</keyword>
<accession>A0A9X7Z8U7</accession>
<dbReference type="AlphaFoldDB" id="A0A9X7Z8U7"/>
<protein>
    <recommendedName>
        <fullName evidence="3">Restriction endonuclease</fullName>
    </recommendedName>
</protein>
<evidence type="ECO:0000313" key="2">
    <source>
        <dbReference type="Proteomes" id="UP000663505"/>
    </source>
</evidence>
<dbReference type="KEGG" id="afx:JZ786_07365"/>
<name>A0A9X7Z8U7_9BACL</name>
<dbReference type="EMBL" id="CP071182">
    <property type="protein sequence ID" value="QSO48768.1"/>
    <property type="molecule type" value="Genomic_DNA"/>
</dbReference>
<dbReference type="RefSeq" id="WP_206658083.1">
    <property type="nucleotide sequence ID" value="NZ_CP071182.1"/>
</dbReference>
<dbReference type="Proteomes" id="UP000663505">
    <property type="component" value="Chromosome"/>
</dbReference>
<gene>
    <name evidence="1" type="ORF">JZ786_07365</name>
</gene>